<proteinExistence type="inferred from homology"/>
<dbReference type="AlphaFoldDB" id="A0A9E7TLM7"/>
<keyword evidence="11" id="KW-1185">Reference proteome</keyword>
<dbReference type="PANTHER" id="PTHR46018:SF2">
    <property type="entry name" value="ZINC PHOSPHODIESTERASE ELAC PROTEIN 1"/>
    <property type="match status" value="1"/>
</dbReference>
<evidence type="ECO:0000256" key="2">
    <source>
        <dbReference type="ARBA" id="ARBA00022694"/>
    </source>
</evidence>
<feature type="binding site" evidence="8">
    <location>
        <position position="216"/>
    </location>
    <ligand>
        <name>Zn(2+)</name>
        <dbReference type="ChEBI" id="CHEBI:29105"/>
        <label>1</label>
        <note>catalytic</note>
    </ligand>
</feature>
<keyword evidence="2 8" id="KW-0819">tRNA processing</keyword>
<comment type="function">
    <text evidence="8">Zinc phosphodiesterase, which displays some tRNA 3'-processing endonuclease activity. Probably involved in tRNA maturation, by removing a 3'-trailer from precursor tRNA.</text>
</comment>
<dbReference type="InterPro" id="IPR013471">
    <property type="entry name" value="RNase_Z/BN"/>
</dbReference>
<feature type="binding site" evidence="8">
    <location>
        <position position="69"/>
    </location>
    <ligand>
        <name>Zn(2+)</name>
        <dbReference type="ChEBI" id="CHEBI:29105"/>
        <label>2</label>
        <note>catalytic</note>
    </ligand>
</feature>
<dbReference type="Pfam" id="PF23023">
    <property type="entry name" value="Anti-Pycsar_Apyc1"/>
    <property type="match status" value="1"/>
</dbReference>
<organism evidence="10 11">
    <name type="scientific">Methanoplanus endosymbiosus</name>
    <dbReference type="NCBI Taxonomy" id="33865"/>
    <lineage>
        <taxon>Archaea</taxon>
        <taxon>Methanobacteriati</taxon>
        <taxon>Methanobacteriota</taxon>
        <taxon>Stenosarchaea group</taxon>
        <taxon>Methanomicrobia</taxon>
        <taxon>Methanomicrobiales</taxon>
        <taxon>Methanomicrobiaceae</taxon>
        <taxon>Methanoplanus</taxon>
    </lineage>
</organism>
<evidence type="ECO:0000259" key="9">
    <source>
        <dbReference type="SMART" id="SM00849"/>
    </source>
</evidence>
<dbReference type="InterPro" id="IPR001279">
    <property type="entry name" value="Metallo-B-lactamas"/>
</dbReference>
<feature type="binding site" evidence="8">
    <location>
        <position position="64"/>
    </location>
    <ligand>
        <name>Zn(2+)</name>
        <dbReference type="ChEBI" id="CHEBI:29105"/>
        <label>1</label>
        <note>catalytic</note>
    </ligand>
</feature>
<dbReference type="RefSeq" id="WP_257744062.1">
    <property type="nucleotide sequence ID" value="NZ_CP096115.1"/>
</dbReference>
<dbReference type="NCBIfam" id="TIGR02651">
    <property type="entry name" value="RNase_Z"/>
    <property type="match status" value="1"/>
</dbReference>
<dbReference type="EMBL" id="CP096115">
    <property type="protein sequence ID" value="UUX93930.1"/>
    <property type="molecule type" value="Genomic_DNA"/>
</dbReference>
<feature type="binding site" evidence="8">
    <location>
        <position position="68"/>
    </location>
    <ligand>
        <name>Zn(2+)</name>
        <dbReference type="ChEBI" id="CHEBI:29105"/>
        <label>2</label>
        <note>catalytic</note>
    </ligand>
</feature>
<dbReference type="KEGG" id="mend:L6E24_02040"/>
<evidence type="ECO:0000256" key="1">
    <source>
        <dbReference type="ARBA" id="ARBA00011738"/>
    </source>
</evidence>
<feature type="binding site" evidence="8">
    <location>
        <position position="216"/>
    </location>
    <ligand>
        <name>Zn(2+)</name>
        <dbReference type="ChEBI" id="CHEBI:29105"/>
        <label>2</label>
        <note>catalytic</note>
    </ligand>
</feature>
<evidence type="ECO:0000313" key="11">
    <source>
        <dbReference type="Proteomes" id="UP001060368"/>
    </source>
</evidence>
<name>A0A9E7TLM7_9EURY</name>
<dbReference type="GO" id="GO:0008270">
    <property type="term" value="F:zinc ion binding"/>
    <property type="evidence" value="ECO:0007669"/>
    <property type="project" value="UniProtKB-UniRule"/>
</dbReference>
<dbReference type="NCBIfam" id="NF000801">
    <property type="entry name" value="PRK00055.1-3"/>
    <property type="match status" value="1"/>
</dbReference>
<dbReference type="SMART" id="SM00849">
    <property type="entry name" value="Lactamase_B"/>
    <property type="match status" value="1"/>
</dbReference>
<sequence length="313" mass="35009">MAGETLQVYFLGTAGALPTTNKNPACYMIRRGSDTLLFDCGEGAQQQMMRARTGFTVDAVFISHWHADHYLGVCGLVQTMSFNGRENPLTVYGPSWIYEFIDYVEKISKTRLNFRIIPSELRHGSVVPFDGYTVRAYSSDHGMPGLGYILEEDMRPGKFDREKAIELGVRPGPLFGRLQRGEDVEAELPDGEVRVVRPEDVMGPARSGRKVVYSGDTRPQLDGEWITWARDADLLIHDATYDDSERKRAAEVFHSTAGEAAEVATAISARMLALIHISSRYTKTTTHIQDAEKYYGGTIISPDDLDMTELPFR</sequence>
<dbReference type="SUPFAM" id="SSF56281">
    <property type="entry name" value="Metallo-hydrolase/oxidoreductase"/>
    <property type="match status" value="1"/>
</dbReference>
<keyword evidence="4 8" id="KW-0479">Metal-binding</keyword>
<feature type="domain" description="Metallo-beta-lactamase" evidence="9">
    <location>
        <begin position="23"/>
        <end position="206"/>
    </location>
</feature>
<keyword evidence="5 8" id="KW-0255">Endonuclease</keyword>
<evidence type="ECO:0000256" key="7">
    <source>
        <dbReference type="ARBA" id="ARBA00022833"/>
    </source>
</evidence>
<gene>
    <name evidence="8 10" type="primary">rnz</name>
    <name evidence="10" type="ORF">L6E24_02040</name>
</gene>
<feature type="binding site" evidence="8">
    <location>
        <position position="141"/>
    </location>
    <ligand>
        <name>Zn(2+)</name>
        <dbReference type="ChEBI" id="CHEBI:29105"/>
        <label>1</label>
        <note>catalytic</note>
    </ligand>
</feature>
<evidence type="ECO:0000256" key="8">
    <source>
        <dbReference type="HAMAP-Rule" id="MF_01818"/>
    </source>
</evidence>
<dbReference type="InterPro" id="IPR036866">
    <property type="entry name" value="RibonucZ/Hydroxyglut_hydro"/>
</dbReference>
<evidence type="ECO:0000256" key="4">
    <source>
        <dbReference type="ARBA" id="ARBA00022723"/>
    </source>
</evidence>
<dbReference type="GeneID" id="74306437"/>
<evidence type="ECO:0000256" key="3">
    <source>
        <dbReference type="ARBA" id="ARBA00022722"/>
    </source>
</evidence>
<comment type="catalytic activity">
    <reaction evidence="8">
        <text>Endonucleolytic cleavage of RNA, removing extra 3' nucleotides from tRNA precursor, generating 3' termini of tRNAs. A 3'-hydroxy group is left at the tRNA terminus and a 5'-phosphoryl group is left at the trailer molecule.</text>
        <dbReference type="EC" id="3.1.26.11"/>
    </reaction>
</comment>
<keyword evidence="6 8" id="KW-0378">Hydrolase</keyword>
<dbReference type="GO" id="GO:0042781">
    <property type="term" value="F:3'-tRNA processing endoribonuclease activity"/>
    <property type="evidence" value="ECO:0007669"/>
    <property type="project" value="UniProtKB-UniRule"/>
</dbReference>
<evidence type="ECO:0000313" key="10">
    <source>
        <dbReference type="EMBL" id="UUX93930.1"/>
    </source>
</evidence>
<dbReference type="HAMAP" id="MF_01818">
    <property type="entry name" value="RNase_Z_BN"/>
    <property type="match status" value="1"/>
</dbReference>
<evidence type="ECO:0000256" key="6">
    <source>
        <dbReference type="ARBA" id="ARBA00022801"/>
    </source>
</evidence>
<feature type="active site" description="Proton acceptor" evidence="8">
    <location>
        <position position="68"/>
    </location>
</feature>
<comment type="cofactor">
    <cofactor evidence="8">
        <name>Zn(2+)</name>
        <dbReference type="ChEBI" id="CHEBI:29105"/>
    </cofactor>
    <text evidence="8">Binds 2 Zn(2+) ions.</text>
</comment>
<dbReference type="Gene3D" id="3.60.15.10">
    <property type="entry name" value="Ribonuclease Z/Hydroxyacylglutathione hydrolase-like"/>
    <property type="match status" value="1"/>
</dbReference>
<keyword evidence="7 8" id="KW-0862">Zinc</keyword>
<protein>
    <recommendedName>
        <fullName evidence="8">Ribonuclease Z</fullName>
        <shortName evidence="8">RNase Z</shortName>
        <ecNumber evidence="8">3.1.26.11</ecNumber>
    </recommendedName>
    <alternativeName>
        <fullName evidence="8">tRNA 3 endonuclease</fullName>
    </alternativeName>
    <alternativeName>
        <fullName evidence="8">tRNase Z</fullName>
    </alternativeName>
</protein>
<evidence type="ECO:0000256" key="5">
    <source>
        <dbReference type="ARBA" id="ARBA00022759"/>
    </source>
</evidence>
<dbReference type="PANTHER" id="PTHR46018">
    <property type="entry name" value="ZINC PHOSPHODIESTERASE ELAC PROTEIN 1"/>
    <property type="match status" value="1"/>
</dbReference>
<dbReference type="EC" id="3.1.26.11" evidence="8"/>
<feature type="binding site" evidence="8">
    <location>
        <position position="66"/>
    </location>
    <ligand>
        <name>Zn(2+)</name>
        <dbReference type="ChEBI" id="CHEBI:29105"/>
        <label>1</label>
        <note>catalytic</note>
    </ligand>
</feature>
<accession>A0A9E7TLM7</accession>
<dbReference type="CDD" id="cd07717">
    <property type="entry name" value="RNaseZ_ZiPD-like_MBL-fold"/>
    <property type="match status" value="1"/>
</dbReference>
<keyword evidence="3 8" id="KW-0540">Nuclease</keyword>
<dbReference type="Pfam" id="PF12706">
    <property type="entry name" value="Lactamase_B_2"/>
    <property type="match status" value="1"/>
</dbReference>
<comment type="subunit">
    <text evidence="1 8">Homodimer.</text>
</comment>
<dbReference type="Proteomes" id="UP001060368">
    <property type="component" value="Chromosome"/>
</dbReference>
<reference evidence="10" key="1">
    <citation type="submission" date="2022-04" db="EMBL/GenBank/DDBJ databases">
        <title>Complete genome of Methanoplanus endosymbiosus DSM 3599.</title>
        <authorList>
            <person name="Chen S.-C."/>
            <person name="You Y.-T."/>
            <person name="Zhou Y.-Z."/>
            <person name="Lai M.-C."/>
        </authorList>
    </citation>
    <scope>NUCLEOTIDE SEQUENCE</scope>
    <source>
        <strain evidence="10">DSM 3599</strain>
    </source>
</reference>
<feature type="binding site" evidence="8">
    <location>
        <position position="276"/>
    </location>
    <ligand>
        <name>Zn(2+)</name>
        <dbReference type="ChEBI" id="CHEBI:29105"/>
        <label>2</label>
        <note>catalytic</note>
    </ligand>
</feature>
<comment type="similarity">
    <text evidence="8">Belongs to the RNase Z family.</text>
</comment>